<sequence>MLEKTGFNYSHEVEVLIKKGKKGKIDGLIQNADGTFKIIERKASDLTKVTDKTIKSYIDDAAKYNGKVMTESGKVVKSDKVILHVEKAGELSKDFLIMLQKKEWRYYMISLGYFKKKINNNV</sequence>
<organism evidence="1 2">
    <name type="scientific">Chryseobacterium caseinilyticum</name>
    <dbReference type="NCBI Taxonomy" id="2771428"/>
    <lineage>
        <taxon>Bacteria</taxon>
        <taxon>Pseudomonadati</taxon>
        <taxon>Bacteroidota</taxon>
        <taxon>Flavobacteriia</taxon>
        <taxon>Flavobacteriales</taxon>
        <taxon>Weeksellaceae</taxon>
        <taxon>Chryseobacterium group</taxon>
        <taxon>Chryseobacterium</taxon>
    </lineage>
</organism>
<gene>
    <name evidence="1" type="ORF">IC610_08815</name>
</gene>
<proteinExistence type="predicted"/>
<reference evidence="1 2" key="1">
    <citation type="submission" date="2020-09" db="EMBL/GenBank/DDBJ databases">
        <title>Genome seq and assembly of Chryseobacterium sp.</title>
        <authorList>
            <person name="Chhetri G."/>
        </authorList>
    </citation>
    <scope>NUCLEOTIDE SEQUENCE [LARGE SCALE GENOMIC DNA]</scope>
    <source>
        <strain evidence="1 2">GCR10</strain>
    </source>
</reference>
<evidence type="ECO:0000313" key="1">
    <source>
        <dbReference type="EMBL" id="MBD8082516.1"/>
    </source>
</evidence>
<keyword evidence="2" id="KW-1185">Reference proteome</keyword>
<name>A0ABR8ZBA3_9FLAO</name>
<comment type="caution">
    <text evidence="1">The sequence shown here is derived from an EMBL/GenBank/DDBJ whole genome shotgun (WGS) entry which is preliminary data.</text>
</comment>
<dbReference type="RefSeq" id="WP_191736495.1">
    <property type="nucleotide sequence ID" value="NZ_JACYFS010000002.1"/>
</dbReference>
<evidence type="ECO:0000313" key="2">
    <source>
        <dbReference type="Proteomes" id="UP000637299"/>
    </source>
</evidence>
<dbReference type="EMBL" id="JACYFS010000002">
    <property type="protein sequence ID" value="MBD8082516.1"/>
    <property type="molecule type" value="Genomic_DNA"/>
</dbReference>
<accession>A0ABR8ZBA3</accession>
<dbReference type="Proteomes" id="UP000637299">
    <property type="component" value="Unassembled WGS sequence"/>
</dbReference>
<protein>
    <submittedName>
        <fullName evidence="1">Uncharacterized protein</fullName>
    </submittedName>
</protein>